<dbReference type="PANTHER" id="PTHR33710">
    <property type="entry name" value="BNAC02G09200D PROTEIN"/>
    <property type="match status" value="1"/>
</dbReference>
<organism evidence="1 2">
    <name type="scientific">Coffea arabica</name>
    <name type="common">Arabian coffee</name>
    <dbReference type="NCBI Taxonomy" id="13443"/>
    <lineage>
        <taxon>Eukaryota</taxon>
        <taxon>Viridiplantae</taxon>
        <taxon>Streptophyta</taxon>
        <taxon>Embryophyta</taxon>
        <taxon>Tracheophyta</taxon>
        <taxon>Spermatophyta</taxon>
        <taxon>Magnoliopsida</taxon>
        <taxon>eudicotyledons</taxon>
        <taxon>Gunneridae</taxon>
        <taxon>Pentapetalae</taxon>
        <taxon>asterids</taxon>
        <taxon>lamiids</taxon>
        <taxon>Gentianales</taxon>
        <taxon>Rubiaceae</taxon>
        <taxon>Ixoroideae</taxon>
        <taxon>Gardenieae complex</taxon>
        <taxon>Bertiereae - Coffeeae clade</taxon>
        <taxon>Coffeeae</taxon>
        <taxon>Coffea</taxon>
    </lineage>
</organism>
<name>A0ABM4U508_COFAR</name>
<reference evidence="2" key="1">
    <citation type="submission" date="2025-08" db="UniProtKB">
        <authorList>
            <consortium name="RefSeq"/>
        </authorList>
    </citation>
    <scope>IDENTIFICATION</scope>
    <source>
        <tissue evidence="2">Leaves</tissue>
    </source>
</reference>
<dbReference type="RefSeq" id="XP_071902364.1">
    <property type="nucleotide sequence ID" value="XM_072046263.1"/>
</dbReference>
<keyword evidence="1" id="KW-1185">Reference proteome</keyword>
<accession>A0ABM4U508</accession>
<sequence>MRKQIWGDCWALIGDLNDITSNGEKWGGRARIEASFEKFNNFISRNSLVDIGFEGVPWTWCNNWDNEDEVKERLDKVIGTRQWCDNFRKVKCTHIETEASDHCALILDTTPVAKQRKRRFMFDKRWLMQEGVGDVVREAWDRDQQRSRLYKVQCKIKQVRVNLLNWSRRLNMNAKQNIDQIKREIKEMRESSSSDSRCRIAGLKRQLAEAHKREEIFWSQKARVKWLTEGDKNTSFFHASVMSRRRQNRISVLQRKTGEWCRTEEEICEEVVDYFQQLFTLEIPTEFDEILEGIPLAITAEMNKMLTRPVSDQEISHAVNSMHPNKSPGPDDDSLIFCRAEATEATQLMKVLDVYGRASGQLINKEKSSVFF</sequence>
<proteinExistence type="predicted"/>
<dbReference type="GeneID" id="140005373"/>
<evidence type="ECO:0000313" key="2">
    <source>
        <dbReference type="RefSeq" id="XP_071902364.1"/>
    </source>
</evidence>
<dbReference type="InterPro" id="IPR036691">
    <property type="entry name" value="Endo/exonu/phosph_ase_sf"/>
</dbReference>
<dbReference type="Gene3D" id="3.60.10.10">
    <property type="entry name" value="Endonuclease/exonuclease/phosphatase"/>
    <property type="match status" value="1"/>
</dbReference>
<protein>
    <submittedName>
        <fullName evidence="2">Uncharacterized protein</fullName>
    </submittedName>
</protein>
<dbReference type="PANTHER" id="PTHR33710:SF62">
    <property type="entry name" value="DUF4283 DOMAIN PROTEIN"/>
    <property type="match status" value="1"/>
</dbReference>
<dbReference type="Proteomes" id="UP001652660">
    <property type="component" value="Chromosome 4c"/>
</dbReference>
<gene>
    <name evidence="2" type="primary">LOC140005373</name>
</gene>
<dbReference type="SUPFAM" id="SSF56219">
    <property type="entry name" value="DNase I-like"/>
    <property type="match status" value="1"/>
</dbReference>
<evidence type="ECO:0000313" key="1">
    <source>
        <dbReference type="Proteomes" id="UP001652660"/>
    </source>
</evidence>